<evidence type="ECO:0000313" key="2">
    <source>
        <dbReference type="EMBL" id="OTO10548.1"/>
    </source>
</evidence>
<dbReference type="STRING" id="1834181.A5880_001232"/>
<dbReference type="RefSeq" id="WP_086330161.1">
    <property type="nucleotide sequence ID" value="NZ_NGLE02000001.1"/>
</dbReference>
<comment type="caution">
    <text evidence="2">The sequence shown here is derived from an EMBL/GenBank/DDBJ whole genome shotgun (WGS) entry which is preliminary data.</text>
</comment>
<accession>A0A242CKB0</accession>
<dbReference type="EMBL" id="NGLE02000001">
    <property type="protein sequence ID" value="MEI5992616.1"/>
    <property type="molecule type" value="Genomic_DNA"/>
</dbReference>
<dbReference type="Proteomes" id="UP000195139">
    <property type="component" value="Unassembled WGS sequence"/>
</dbReference>
<dbReference type="PANTHER" id="PTHR30087">
    <property type="entry name" value="INNER MEMBRANE PROTEIN"/>
    <property type="match status" value="1"/>
</dbReference>
<keyword evidence="3" id="KW-1185">Reference proteome</keyword>
<dbReference type="OrthoDB" id="9797779at2"/>
<gene>
    <name evidence="1" type="ORF">A5880_000138</name>
    <name evidence="2" type="ORF">A5880_001232</name>
</gene>
<dbReference type="EMBL" id="NGLE01000001">
    <property type="protein sequence ID" value="OTO10548.1"/>
    <property type="molecule type" value="Genomic_DNA"/>
</dbReference>
<proteinExistence type="predicted"/>
<sequence>MIGISACLGGICCRYDGQSKEISALKELVTQGRAILICPEVLGGLPTPREPAEIRGGDGFDVWKNQAIIITNTGENVTEIYKEGAKFAYQKLIEKQITTIILKENSPSCGRHSIYDGNFSGDRRNGVGVATAYFILKGLSVVSENDWQESVECEEKKNGGE</sequence>
<organism evidence="2">
    <name type="scientific">Candidatus Enterococcus mansonii</name>
    <dbReference type="NCBI Taxonomy" id="1834181"/>
    <lineage>
        <taxon>Bacteria</taxon>
        <taxon>Bacillati</taxon>
        <taxon>Bacillota</taxon>
        <taxon>Bacilli</taxon>
        <taxon>Lactobacillales</taxon>
        <taxon>Enterococcaceae</taxon>
        <taxon>Enterococcus</taxon>
    </lineage>
</organism>
<protein>
    <submittedName>
        <fullName evidence="2">Uncharacterized protein</fullName>
    </submittedName>
</protein>
<evidence type="ECO:0000313" key="3">
    <source>
        <dbReference type="Proteomes" id="UP000195139"/>
    </source>
</evidence>
<reference evidence="1 3" key="2">
    <citation type="submission" date="2018-07" db="EMBL/GenBank/DDBJ databases">
        <title>The Genome Sequence of Enterococcus sp. DIV0659b.</title>
        <authorList>
            <consortium name="The Broad Institute Genomics Platform"/>
            <consortium name="The Broad Institute Genomic Center for Infectious Diseases"/>
            <person name="Earl A."/>
            <person name="Manson A."/>
            <person name="Schwartman J."/>
            <person name="Gilmore M."/>
            <person name="Abouelleil A."/>
            <person name="Cao P."/>
            <person name="Chapman S."/>
            <person name="Cusick C."/>
            <person name="Shea T."/>
            <person name="Young S."/>
            <person name="Neafsey D."/>
            <person name="Nusbaum C."/>
            <person name="Birren B."/>
        </authorList>
    </citation>
    <scope>NUCLEOTIDE SEQUENCE [LARGE SCALE GENOMIC DNA]</scope>
    <source>
        <strain evidence="1 3">4G2_DIV0659</strain>
    </source>
</reference>
<dbReference type="Pfam" id="PF04463">
    <property type="entry name" value="2-thiour_desulf"/>
    <property type="match status" value="1"/>
</dbReference>
<evidence type="ECO:0000313" key="1">
    <source>
        <dbReference type="EMBL" id="MEI5992616.1"/>
    </source>
</evidence>
<reference evidence="2" key="1">
    <citation type="submission" date="2017-05" db="EMBL/GenBank/DDBJ databases">
        <title>The Genome Sequence of Enterococcus sp. 4G2_DIV0659.</title>
        <authorList>
            <consortium name="The Broad Institute Genomics Platform"/>
            <consortium name="The Broad Institute Genomic Center for Infectious Diseases"/>
            <person name="Earl A."/>
            <person name="Manson A."/>
            <person name="Schwartman J."/>
            <person name="Gilmore M."/>
            <person name="Abouelleil A."/>
            <person name="Cao P."/>
            <person name="Chapman S."/>
            <person name="Cusick C."/>
            <person name="Shea T."/>
            <person name="Young S."/>
            <person name="Neafsey D."/>
            <person name="Nusbaum C."/>
            <person name="Birren B."/>
        </authorList>
    </citation>
    <scope>NUCLEOTIDE SEQUENCE [LARGE SCALE GENOMIC DNA]</scope>
    <source>
        <strain evidence="2">4G2_DIV0659</strain>
    </source>
</reference>
<name>A0A242CKB0_9ENTE</name>
<dbReference type="PANTHER" id="PTHR30087:SF1">
    <property type="entry name" value="HYPOTHETICAL CYTOSOLIC PROTEIN"/>
    <property type="match status" value="1"/>
</dbReference>
<dbReference type="AlphaFoldDB" id="A0A242CKB0"/>
<dbReference type="InterPro" id="IPR007553">
    <property type="entry name" value="2-thiour_desulf"/>
</dbReference>